<dbReference type="RefSeq" id="WP_004934623.1">
    <property type="nucleotide sequence ID" value="NZ_CBCSIN010000002.1"/>
</dbReference>
<accession>A0A1G5FN09</accession>
<evidence type="ECO:0000313" key="2">
    <source>
        <dbReference type="Proteomes" id="UP000183031"/>
    </source>
</evidence>
<protein>
    <recommendedName>
        <fullName evidence="3">Ribbon-helix-helix protein, CopG family</fullName>
    </recommendedName>
</protein>
<name>A0A1G5FN09_9GAMM</name>
<dbReference type="EMBL" id="FMUT01000004">
    <property type="protein sequence ID" value="SCY40629.1"/>
    <property type="molecule type" value="Genomic_DNA"/>
</dbReference>
<reference evidence="1 2" key="1">
    <citation type="submission" date="2016-10" db="EMBL/GenBank/DDBJ databases">
        <authorList>
            <person name="Varghese N."/>
            <person name="Submissions S."/>
        </authorList>
    </citation>
    <scope>NUCLEOTIDE SEQUENCE [LARGE SCALE GENOMIC DNA]</scope>
    <source>
        <strain evidence="1 2">CGMCC 1.6853</strain>
    </source>
</reference>
<keyword evidence="2" id="KW-1185">Reference proteome</keyword>
<gene>
    <name evidence="1" type="ORF">SAMN02927935_01364</name>
</gene>
<organism evidence="1 2">
    <name type="scientific">Serratia nematodiphila</name>
    <dbReference type="NCBI Taxonomy" id="458197"/>
    <lineage>
        <taxon>Bacteria</taxon>
        <taxon>Pseudomonadati</taxon>
        <taxon>Pseudomonadota</taxon>
        <taxon>Gammaproteobacteria</taxon>
        <taxon>Enterobacterales</taxon>
        <taxon>Yersiniaceae</taxon>
        <taxon>Serratia</taxon>
    </lineage>
</organism>
<dbReference type="Proteomes" id="UP000183031">
    <property type="component" value="Unassembled WGS sequence"/>
</dbReference>
<proteinExistence type="predicted"/>
<sequence>MRSLPIRLSNEIDDSLNDIARRHGMAKTDVIRLAFALMTIADREWMKQDGSRLGIVRESDEGLEAVAVVVGIFP</sequence>
<comment type="caution">
    <text evidence="1">The sequence shown here is derived from an EMBL/GenBank/DDBJ whole genome shotgun (WGS) entry which is preliminary data.</text>
</comment>
<evidence type="ECO:0008006" key="3">
    <source>
        <dbReference type="Google" id="ProtNLM"/>
    </source>
</evidence>
<evidence type="ECO:0000313" key="1">
    <source>
        <dbReference type="EMBL" id="SCY40629.1"/>
    </source>
</evidence>
<dbReference type="GeneID" id="93697375"/>